<dbReference type="CDD" id="cd06186">
    <property type="entry name" value="NOX_Duox_like_FAD_NADP"/>
    <property type="match status" value="1"/>
</dbReference>
<evidence type="ECO:0000256" key="9">
    <source>
        <dbReference type="ARBA" id="ARBA00023002"/>
    </source>
</evidence>
<keyword evidence="6 14" id="KW-0812">Transmembrane</keyword>
<evidence type="ECO:0000256" key="11">
    <source>
        <dbReference type="ARBA" id="ARBA00023136"/>
    </source>
</evidence>
<evidence type="ECO:0000256" key="13">
    <source>
        <dbReference type="ARBA" id="ARBA00048483"/>
    </source>
</evidence>
<dbReference type="SFLD" id="SFLDS00052">
    <property type="entry name" value="Ferric_Reductase_Domain"/>
    <property type="match status" value="1"/>
</dbReference>
<keyword evidence="12" id="KW-0325">Glycoprotein</keyword>
<evidence type="ECO:0000256" key="6">
    <source>
        <dbReference type="ARBA" id="ARBA00022692"/>
    </source>
</evidence>
<keyword evidence="10" id="KW-0406">Ion transport</keyword>
<feature type="transmembrane region" description="Helical" evidence="14">
    <location>
        <begin position="218"/>
        <end position="237"/>
    </location>
</feature>
<feature type="transmembrane region" description="Helical" evidence="14">
    <location>
        <begin position="109"/>
        <end position="130"/>
    </location>
</feature>
<evidence type="ECO:0000313" key="17">
    <source>
        <dbReference type="Proteomes" id="UP001153365"/>
    </source>
</evidence>
<dbReference type="Gene3D" id="3.40.50.80">
    <property type="entry name" value="Nucleotide-binding domain of ferredoxin-NADP reductase (FNR) module"/>
    <property type="match status" value="1"/>
</dbReference>
<evidence type="ECO:0000256" key="3">
    <source>
        <dbReference type="ARBA" id="ARBA00012668"/>
    </source>
</evidence>
<comment type="similarity">
    <text evidence="2">Belongs to the ferric reductase (FRE) family.</text>
</comment>
<evidence type="ECO:0000256" key="14">
    <source>
        <dbReference type="SAM" id="Phobius"/>
    </source>
</evidence>
<evidence type="ECO:0000256" key="10">
    <source>
        <dbReference type="ARBA" id="ARBA00023065"/>
    </source>
</evidence>
<organism evidence="16 17">
    <name type="scientific">Phakopsora pachyrhizi</name>
    <name type="common">Asian soybean rust disease fungus</name>
    <dbReference type="NCBI Taxonomy" id="170000"/>
    <lineage>
        <taxon>Eukaryota</taxon>
        <taxon>Fungi</taxon>
        <taxon>Dikarya</taxon>
        <taxon>Basidiomycota</taxon>
        <taxon>Pucciniomycotina</taxon>
        <taxon>Pucciniomycetes</taxon>
        <taxon>Pucciniales</taxon>
        <taxon>Phakopsoraceae</taxon>
        <taxon>Phakopsora</taxon>
    </lineage>
</organism>
<dbReference type="InterPro" id="IPR013121">
    <property type="entry name" value="Fe_red_NAD-bd_6"/>
</dbReference>
<dbReference type="InterPro" id="IPR013112">
    <property type="entry name" value="FAD-bd_8"/>
</dbReference>
<dbReference type="GO" id="GO:0006879">
    <property type="term" value="P:intracellular iron ion homeostasis"/>
    <property type="evidence" value="ECO:0007669"/>
    <property type="project" value="TreeGrafter"/>
</dbReference>
<dbReference type="PANTHER" id="PTHR32361:SF9">
    <property type="entry name" value="FERRIC REDUCTASE TRANSMEMBRANE COMPONENT 3-RELATED"/>
    <property type="match status" value="1"/>
</dbReference>
<dbReference type="InterPro" id="IPR017938">
    <property type="entry name" value="Riboflavin_synthase-like_b-brl"/>
</dbReference>
<dbReference type="PANTHER" id="PTHR32361">
    <property type="entry name" value="FERRIC/CUPRIC REDUCTASE TRANSMEMBRANE COMPONENT"/>
    <property type="match status" value="1"/>
</dbReference>
<evidence type="ECO:0000256" key="8">
    <source>
        <dbReference type="ARBA" id="ARBA00022989"/>
    </source>
</evidence>
<feature type="transmembrane region" description="Helical" evidence="14">
    <location>
        <begin position="244"/>
        <end position="264"/>
    </location>
</feature>
<dbReference type="InterPro" id="IPR017927">
    <property type="entry name" value="FAD-bd_FR_type"/>
</dbReference>
<keyword evidence="4" id="KW-0813">Transport</keyword>
<dbReference type="GO" id="GO:0005886">
    <property type="term" value="C:plasma membrane"/>
    <property type="evidence" value="ECO:0007669"/>
    <property type="project" value="UniProtKB-SubCell"/>
</dbReference>
<name>A0AAV0BS09_PHAPC</name>
<dbReference type="InterPro" id="IPR013130">
    <property type="entry name" value="Fe3_Rdtase_TM_dom"/>
</dbReference>
<dbReference type="PROSITE" id="PS51384">
    <property type="entry name" value="FAD_FR"/>
    <property type="match status" value="1"/>
</dbReference>
<evidence type="ECO:0000256" key="4">
    <source>
        <dbReference type="ARBA" id="ARBA00022448"/>
    </source>
</evidence>
<dbReference type="SUPFAM" id="SSF52343">
    <property type="entry name" value="Ferredoxin reductase-like, C-terminal NADP-linked domain"/>
    <property type="match status" value="1"/>
</dbReference>
<proteinExistence type="inferred from homology"/>
<feature type="transmembrane region" description="Helical" evidence="14">
    <location>
        <begin position="270"/>
        <end position="287"/>
    </location>
</feature>
<evidence type="ECO:0000256" key="7">
    <source>
        <dbReference type="ARBA" id="ARBA00022982"/>
    </source>
</evidence>
<reference evidence="16" key="1">
    <citation type="submission" date="2022-06" db="EMBL/GenBank/DDBJ databases">
        <authorList>
            <consortium name="SYNGENTA / RWTH Aachen University"/>
        </authorList>
    </citation>
    <scope>NUCLEOTIDE SEQUENCE</scope>
</reference>
<evidence type="ECO:0000313" key="16">
    <source>
        <dbReference type="EMBL" id="CAH7689241.1"/>
    </source>
</evidence>
<dbReference type="SFLD" id="SFLDG01168">
    <property type="entry name" value="Ferric_reductase_subgroup_(FRE"/>
    <property type="match status" value="1"/>
</dbReference>
<sequence length="607" mass="68210">MAPKYSVEMLAIFKTNKNIGMLILYVSLGMTGFAVLLRLPKFFKERILYSRFSKFQGSFLSYRAQIINRTEIEKPFPQVLCSKKISQIYLFLLPIYKIIRFKVPLTGGLLLGQLLLMTVYMIGLIVLSIFKNTDHKASVLNHRRFAAIAIAQLPLLVTLTMKNSPIDFLIGGSYKKSNVFHRFLGRMVFTFGLIHGVLQLRKQLIRKRPFRLVKAPLTGIIALCALLLMVLTGLRFIRKNLYQLFLVAHIVGYVTAIVALWMHTPATQPYLAFVIAVIGFDFLVTIIKSRFKRAIFTAMPDGLTRIEVQGINNGWRPGQHVYIRVLRARFFFEKHPFTIANAPSSSSPHGSTNYMLLVVKAVGDFTKRIHKIGQAPQKPSEFLVDINDDKTVQKPEFKNNFDNFNEAVSGITHYVIVDGPYGSSFTDLTKYKNVLLCAGGSGFTYCMTALEDIVGEAARGGRSITRNIVLVWSLREPAMLESFESTLVNTIAVGFAKNINIDFRLFITTQAGSNFRPKLLPKTIIKISTQKPDLYQIVDELIDSQSNIFIEDIVGVEDGRRCGSGLGIGVCGPVNMVDQMKDVVLKLDTERFRQAGGVTLHSECFGF</sequence>
<dbReference type="GO" id="GO:0015677">
    <property type="term" value="P:copper ion import"/>
    <property type="evidence" value="ECO:0007669"/>
    <property type="project" value="TreeGrafter"/>
</dbReference>
<evidence type="ECO:0000256" key="12">
    <source>
        <dbReference type="ARBA" id="ARBA00023180"/>
    </source>
</evidence>
<dbReference type="Proteomes" id="UP001153365">
    <property type="component" value="Unassembled WGS sequence"/>
</dbReference>
<dbReference type="InterPro" id="IPR039261">
    <property type="entry name" value="FNR_nucleotide-bd"/>
</dbReference>
<feature type="domain" description="FAD-binding FR-type" evidence="15">
    <location>
        <begin position="267"/>
        <end position="427"/>
    </location>
</feature>
<keyword evidence="7" id="KW-0249">Electron transport</keyword>
<keyword evidence="8 14" id="KW-1133">Transmembrane helix</keyword>
<evidence type="ECO:0000256" key="5">
    <source>
        <dbReference type="ARBA" id="ARBA00022475"/>
    </source>
</evidence>
<protein>
    <recommendedName>
        <fullName evidence="3">ferric-chelate reductase (NADPH)</fullName>
        <ecNumber evidence="3">1.16.1.9</ecNumber>
    </recommendedName>
</protein>
<dbReference type="EC" id="1.16.1.9" evidence="3"/>
<dbReference type="Pfam" id="PF08030">
    <property type="entry name" value="NAD_binding_6"/>
    <property type="match status" value="1"/>
</dbReference>
<dbReference type="SUPFAM" id="SSF63380">
    <property type="entry name" value="Riboflavin synthase domain-like"/>
    <property type="match status" value="1"/>
</dbReference>
<dbReference type="Pfam" id="PF08022">
    <property type="entry name" value="FAD_binding_8"/>
    <property type="match status" value="1"/>
</dbReference>
<evidence type="ECO:0000256" key="1">
    <source>
        <dbReference type="ARBA" id="ARBA00004651"/>
    </source>
</evidence>
<dbReference type="PRINTS" id="PR00466">
    <property type="entry name" value="GP91PHOX"/>
</dbReference>
<keyword evidence="17" id="KW-1185">Reference proteome</keyword>
<evidence type="ECO:0000256" key="2">
    <source>
        <dbReference type="ARBA" id="ARBA00006278"/>
    </source>
</evidence>
<keyword evidence="11 14" id="KW-0472">Membrane</keyword>
<accession>A0AAV0BS09</accession>
<keyword evidence="9" id="KW-0560">Oxidoreductase</keyword>
<keyword evidence="5" id="KW-1003">Cell membrane</keyword>
<comment type="caution">
    <text evidence="16">The sequence shown here is derived from an EMBL/GenBank/DDBJ whole genome shotgun (WGS) entry which is preliminary data.</text>
</comment>
<dbReference type="AlphaFoldDB" id="A0AAV0BS09"/>
<feature type="transmembrane region" description="Helical" evidence="14">
    <location>
        <begin position="142"/>
        <end position="159"/>
    </location>
</feature>
<dbReference type="Pfam" id="PF01794">
    <property type="entry name" value="Ferric_reduct"/>
    <property type="match status" value="1"/>
</dbReference>
<comment type="catalytic activity">
    <reaction evidence="13">
        <text>2 a Fe(II)-siderophore + NADP(+) + H(+) = 2 a Fe(III)-siderophore + NADPH</text>
        <dbReference type="Rhea" id="RHEA:28795"/>
        <dbReference type="Rhea" id="RHEA-COMP:11342"/>
        <dbReference type="Rhea" id="RHEA-COMP:11344"/>
        <dbReference type="ChEBI" id="CHEBI:15378"/>
        <dbReference type="ChEBI" id="CHEBI:29033"/>
        <dbReference type="ChEBI" id="CHEBI:29034"/>
        <dbReference type="ChEBI" id="CHEBI:57783"/>
        <dbReference type="ChEBI" id="CHEBI:58349"/>
        <dbReference type="EC" id="1.16.1.9"/>
    </reaction>
</comment>
<dbReference type="InterPro" id="IPR051410">
    <property type="entry name" value="Ferric/Cupric_Reductase"/>
</dbReference>
<gene>
    <name evidence="16" type="ORF">PPACK8108_LOCUS24275</name>
</gene>
<comment type="subcellular location">
    <subcellularLocation>
        <location evidence="1">Cell membrane</location>
        <topology evidence="1">Multi-pass membrane protein</topology>
    </subcellularLocation>
</comment>
<dbReference type="GO" id="GO:0052851">
    <property type="term" value="F:ferric-chelate reductase (NADPH) activity"/>
    <property type="evidence" value="ECO:0007669"/>
    <property type="project" value="UniProtKB-EC"/>
</dbReference>
<dbReference type="GO" id="GO:0006826">
    <property type="term" value="P:iron ion transport"/>
    <property type="evidence" value="ECO:0007669"/>
    <property type="project" value="TreeGrafter"/>
</dbReference>
<feature type="transmembrane region" description="Helical" evidence="14">
    <location>
        <begin position="20"/>
        <end position="39"/>
    </location>
</feature>
<dbReference type="EMBL" id="CALTRL010006054">
    <property type="protein sequence ID" value="CAH7689241.1"/>
    <property type="molecule type" value="Genomic_DNA"/>
</dbReference>
<feature type="transmembrane region" description="Helical" evidence="14">
    <location>
        <begin position="179"/>
        <end position="198"/>
    </location>
</feature>
<dbReference type="InterPro" id="IPR000778">
    <property type="entry name" value="Cyt_b245_heavy_chain"/>
</dbReference>
<evidence type="ECO:0000259" key="15">
    <source>
        <dbReference type="PROSITE" id="PS51384"/>
    </source>
</evidence>